<reference evidence="1 2" key="1">
    <citation type="submission" date="2015-01" db="EMBL/GenBank/DDBJ databases">
        <title>The Genome Sequence of Exophiala oligosperma CBS72588.</title>
        <authorList>
            <consortium name="The Broad Institute Genomics Platform"/>
            <person name="Cuomo C."/>
            <person name="de Hoog S."/>
            <person name="Gorbushina A."/>
            <person name="Stielow B."/>
            <person name="Teixiera M."/>
            <person name="Abouelleil A."/>
            <person name="Chapman S.B."/>
            <person name="Priest M."/>
            <person name="Young S.K."/>
            <person name="Wortman J."/>
            <person name="Nusbaum C."/>
            <person name="Birren B."/>
        </authorList>
    </citation>
    <scope>NUCLEOTIDE SEQUENCE [LARGE SCALE GENOMIC DNA]</scope>
    <source>
        <strain evidence="1 2">CBS 72588</strain>
    </source>
</reference>
<dbReference type="RefSeq" id="XP_016267993.1">
    <property type="nucleotide sequence ID" value="XM_016400940.1"/>
</dbReference>
<dbReference type="Proteomes" id="UP000053342">
    <property type="component" value="Unassembled WGS sequence"/>
</dbReference>
<evidence type="ECO:0000313" key="2">
    <source>
        <dbReference type="Proteomes" id="UP000053342"/>
    </source>
</evidence>
<keyword evidence="2" id="KW-1185">Reference proteome</keyword>
<dbReference type="EMBL" id="KN847332">
    <property type="protein sequence ID" value="KIW47777.1"/>
    <property type="molecule type" value="Genomic_DNA"/>
</dbReference>
<accession>A0A0D2CCY4</accession>
<sequence length="107" mass="12085">MKHGRVGSRSIAMSGMNVGTHSYPYGILTGTPLNKTASRFGIWDCQQTLTVWRDTYKCTRTVCGNEHDDNMKFSYADIMSIGKNRRTTRVISNQPKASSRPSYFELV</sequence>
<gene>
    <name evidence="1" type="ORF">PV06_00440</name>
</gene>
<dbReference type="GeneID" id="27352514"/>
<proteinExistence type="predicted"/>
<evidence type="ECO:0000313" key="1">
    <source>
        <dbReference type="EMBL" id="KIW47777.1"/>
    </source>
</evidence>
<dbReference type="HOGENOM" id="CLU_2210048_0_0_1"/>
<dbReference type="AlphaFoldDB" id="A0A0D2CCY4"/>
<protein>
    <submittedName>
        <fullName evidence="1">Uncharacterized protein</fullName>
    </submittedName>
</protein>
<name>A0A0D2CCY4_9EURO</name>
<organism evidence="1 2">
    <name type="scientific">Exophiala oligosperma</name>
    <dbReference type="NCBI Taxonomy" id="215243"/>
    <lineage>
        <taxon>Eukaryota</taxon>
        <taxon>Fungi</taxon>
        <taxon>Dikarya</taxon>
        <taxon>Ascomycota</taxon>
        <taxon>Pezizomycotina</taxon>
        <taxon>Eurotiomycetes</taxon>
        <taxon>Chaetothyriomycetidae</taxon>
        <taxon>Chaetothyriales</taxon>
        <taxon>Herpotrichiellaceae</taxon>
        <taxon>Exophiala</taxon>
    </lineage>
</organism>
<dbReference type="VEuPathDB" id="FungiDB:PV06_00440"/>